<accession>A0A0C3CPM3</accession>
<dbReference type="EMBL" id="KN822389">
    <property type="protein sequence ID" value="KIM50540.1"/>
    <property type="molecule type" value="Genomic_DNA"/>
</dbReference>
<reference evidence="2" key="2">
    <citation type="submission" date="2015-01" db="EMBL/GenBank/DDBJ databases">
        <title>Evolutionary Origins and Diversification of the Mycorrhizal Mutualists.</title>
        <authorList>
            <consortium name="DOE Joint Genome Institute"/>
            <consortium name="Mycorrhizal Genomics Consortium"/>
            <person name="Kohler A."/>
            <person name="Kuo A."/>
            <person name="Nagy L.G."/>
            <person name="Floudas D."/>
            <person name="Copeland A."/>
            <person name="Barry K.W."/>
            <person name="Cichocki N."/>
            <person name="Veneault-Fourrey C."/>
            <person name="LaButti K."/>
            <person name="Lindquist E.A."/>
            <person name="Lipzen A."/>
            <person name="Lundell T."/>
            <person name="Morin E."/>
            <person name="Murat C."/>
            <person name="Riley R."/>
            <person name="Ohm R."/>
            <person name="Sun H."/>
            <person name="Tunlid A."/>
            <person name="Henrissat B."/>
            <person name="Grigoriev I.V."/>
            <person name="Hibbett D.S."/>
            <person name="Martin F."/>
        </authorList>
    </citation>
    <scope>NUCLEOTIDE SEQUENCE [LARGE SCALE GENOMIC DNA]</scope>
    <source>
        <strain evidence="2">Foug A</strain>
    </source>
</reference>
<organism evidence="1 2">
    <name type="scientific">Scleroderma citrinum Foug A</name>
    <dbReference type="NCBI Taxonomy" id="1036808"/>
    <lineage>
        <taxon>Eukaryota</taxon>
        <taxon>Fungi</taxon>
        <taxon>Dikarya</taxon>
        <taxon>Basidiomycota</taxon>
        <taxon>Agaricomycotina</taxon>
        <taxon>Agaricomycetes</taxon>
        <taxon>Agaricomycetidae</taxon>
        <taxon>Boletales</taxon>
        <taxon>Sclerodermatineae</taxon>
        <taxon>Sclerodermataceae</taxon>
        <taxon>Scleroderma</taxon>
    </lineage>
</organism>
<evidence type="ECO:0008006" key="3">
    <source>
        <dbReference type="Google" id="ProtNLM"/>
    </source>
</evidence>
<dbReference type="OrthoDB" id="3203292at2759"/>
<dbReference type="STRING" id="1036808.A0A0C3CPM3"/>
<dbReference type="InterPro" id="IPR011009">
    <property type="entry name" value="Kinase-like_dom_sf"/>
</dbReference>
<dbReference type="InParanoid" id="A0A0C3CPM3"/>
<proteinExistence type="predicted"/>
<sequence>MQLLAAKVYHTVNIITNQSYAVKLELSVEGESSVESEYHILKELISLTGIPRTHWFGRESNYDALVVDLLGPSLHRLLQQRKKFHVCTVAYLANQMVLSLKVNSTECISCKDICWRIFGCVRLCLGQRCG</sequence>
<evidence type="ECO:0000313" key="2">
    <source>
        <dbReference type="Proteomes" id="UP000053989"/>
    </source>
</evidence>
<gene>
    <name evidence="1" type="ORF">SCLCIDRAFT_34185</name>
</gene>
<protein>
    <recommendedName>
        <fullName evidence="3">Aminoglycoside phosphotransferase domain-containing protein</fullName>
    </recommendedName>
</protein>
<dbReference type="HOGENOM" id="CLU_1939387_0_0_1"/>
<dbReference type="Proteomes" id="UP000053989">
    <property type="component" value="Unassembled WGS sequence"/>
</dbReference>
<keyword evidence="2" id="KW-1185">Reference proteome</keyword>
<name>A0A0C3CPM3_9AGAM</name>
<reference evidence="1 2" key="1">
    <citation type="submission" date="2014-04" db="EMBL/GenBank/DDBJ databases">
        <authorList>
            <consortium name="DOE Joint Genome Institute"/>
            <person name="Kuo A."/>
            <person name="Kohler A."/>
            <person name="Nagy L.G."/>
            <person name="Floudas D."/>
            <person name="Copeland A."/>
            <person name="Barry K.W."/>
            <person name="Cichocki N."/>
            <person name="Veneault-Fourrey C."/>
            <person name="LaButti K."/>
            <person name="Lindquist E.A."/>
            <person name="Lipzen A."/>
            <person name="Lundell T."/>
            <person name="Morin E."/>
            <person name="Murat C."/>
            <person name="Sun H."/>
            <person name="Tunlid A."/>
            <person name="Henrissat B."/>
            <person name="Grigoriev I.V."/>
            <person name="Hibbett D.S."/>
            <person name="Martin F."/>
            <person name="Nordberg H.P."/>
            <person name="Cantor M.N."/>
            <person name="Hua S.X."/>
        </authorList>
    </citation>
    <scope>NUCLEOTIDE SEQUENCE [LARGE SCALE GENOMIC DNA]</scope>
    <source>
        <strain evidence="1 2">Foug A</strain>
    </source>
</reference>
<dbReference type="SUPFAM" id="SSF56112">
    <property type="entry name" value="Protein kinase-like (PK-like)"/>
    <property type="match status" value="1"/>
</dbReference>
<dbReference type="Gene3D" id="3.30.200.20">
    <property type="entry name" value="Phosphorylase Kinase, domain 1"/>
    <property type="match status" value="1"/>
</dbReference>
<dbReference type="AlphaFoldDB" id="A0A0C3CPM3"/>
<evidence type="ECO:0000313" key="1">
    <source>
        <dbReference type="EMBL" id="KIM50540.1"/>
    </source>
</evidence>